<dbReference type="RefSeq" id="WP_381421289.1">
    <property type="nucleotide sequence ID" value="NZ_JBHSDH010000012.1"/>
</dbReference>
<reference evidence="2" key="1">
    <citation type="journal article" date="2019" name="Int. J. Syst. Evol. Microbiol.">
        <title>The Global Catalogue of Microorganisms (GCM) 10K type strain sequencing project: providing services to taxonomists for standard genome sequencing and annotation.</title>
        <authorList>
            <consortium name="The Broad Institute Genomics Platform"/>
            <consortium name="The Broad Institute Genome Sequencing Center for Infectious Disease"/>
            <person name="Wu L."/>
            <person name="Ma J."/>
        </authorList>
    </citation>
    <scope>NUCLEOTIDE SEQUENCE [LARGE SCALE GENOMIC DNA]</scope>
    <source>
        <strain evidence="2">CECT 8531</strain>
    </source>
</reference>
<name>A0ABV8RFI0_9SPHN</name>
<evidence type="ECO:0000313" key="2">
    <source>
        <dbReference type="Proteomes" id="UP001595887"/>
    </source>
</evidence>
<proteinExistence type="predicted"/>
<dbReference type="EMBL" id="JBHSDH010000012">
    <property type="protein sequence ID" value="MFC4291439.1"/>
    <property type="molecule type" value="Genomic_DNA"/>
</dbReference>
<gene>
    <name evidence="1" type="ORF">ACFOWX_03315</name>
</gene>
<sequence length="92" mass="10158">MNGGCYGRHTGSSTAGKLAELAVQRLTVNLCTNYALEAASTRRRRWGPLYAHDKEQIVCQIERDFNFGLRGCGVREQNAEALWVALSIFAAP</sequence>
<organism evidence="1 2">
    <name type="scientific">Sphingorhabdus arenilitoris</name>
    <dbReference type="NCBI Taxonomy" id="1490041"/>
    <lineage>
        <taxon>Bacteria</taxon>
        <taxon>Pseudomonadati</taxon>
        <taxon>Pseudomonadota</taxon>
        <taxon>Alphaproteobacteria</taxon>
        <taxon>Sphingomonadales</taxon>
        <taxon>Sphingomonadaceae</taxon>
        <taxon>Sphingorhabdus</taxon>
    </lineage>
</organism>
<protein>
    <recommendedName>
        <fullName evidence="3">Transposase</fullName>
    </recommendedName>
</protein>
<dbReference type="Proteomes" id="UP001595887">
    <property type="component" value="Unassembled WGS sequence"/>
</dbReference>
<keyword evidence="2" id="KW-1185">Reference proteome</keyword>
<accession>A0ABV8RFI0</accession>
<evidence type="ECO:0008006" key="3">
    <source>
        <dbReference type="Google" id="ProtNLM"/>
    </source>
</evidence>
<comment type="caution">
    <text evidence="1">The sequence shown here is derived from an EMBL/GenBank/DDBJ whole genome shotgun (WGS) entry which is preliminary data.</text>
</comment>
<evidence type="ECO:0000313" key="1">
    <source>
        <dbReference type="EMBL" id="MFC4291439.1"/>
    </source>
</evidence>